<accession>A0ABU9Q2B6</accession>
<evidence type="ECO:0000313" key="2">
    <source>
        <dbReference type="Proteomes" id="UP001495910"/>
    </source>
</evidence>
<dbReference type="EMBL" id="JBANDC010000024">
    <property type="protein sequence ID" value="MEM4990413.1"/>
    <property type="molecule type" value="Genomic_DNA"/>
</dbReference>
<comment type="caution">
    <text evidence="1">The sequence shown here is derived from an EMBL/GenBank/DDBJ whole genome shotgun (WGS) entry which is preliminary data.</text>
</comment>
<protein>
    <submittedName>
        <fullName evidence="1">Uncharacterized protein</fullName>
    </submittedName>
</protein>
<name>A0ABU9Q2B6_9BURK</name>
<sequence length="98" mass="11004">MLLSNICATPRFPATPGIDTSGDLAGSKPGPVPVPRSGAACTKANTGPPFCDRQWRPAKLGYNFRLDQHRNAIRNDRSIDHDCLDYRRNRWLRRRNGT</sequence>
<dbReference type="Proteomes" id="UP001495910">
    <property type="component" value="Unassembled WGS sequence"/>
</dbReference>
<evidence type="ECO:0000313" key="1">
    <source>
        <dbReference type="EMBL" id="MEM4990413.1"/>
    </source>
</evidence>
<keyword evidence="2" id="KW-1185">Reference proteome</keyword>
<gene>
    <name evidence="1" type="ORF">V8G57_23695</name>
</gene>
<reference evidence="1 2" key="1">
    <citation type="submission" date="2024-02" db="EMBL/GenBank/DDBJ databases">
        <title>Draft genome sequence of Collimonas sp. strain H4R21, an effective mineral-weathering bacterial strain isolated from the beech rhizosphere.</title>
        <authorList>
            <person name="Morin E."/>
            <person name="Uroz S."/>
            <person name="Leveau J.H.J."/>
            <person name="Kumar R."/>
            <person name="Rey M.W."/>
            <person name="Pham J."/>
        </authorList>
    </citation>
    <scope>NUCLEOTIDE SEQUENCE [LARGE SCALE GENOMIC DNA]</scope>
    <source>
        <strain evidence="1 2">H4R21</strain>
    </source>
</reference>
<dbReference type="RefSeq" id="WP_342831471.1">
    <property type="nucleotide sequence ID" value="NZ_JBANDC010000024.1"/>
</dbReference>
<organism evidence="1 2">
    <name type="scientific">Collimonas rhizosphaerae</name>
    <dbReference type="NCBI Taxonomy" id="3126357"/>
    <lineage>
        <taxon>Bacteria</taxon>
        <taxon>Pseudomonadati</taxon>
        <taxon>Pseudomonadota</taxon>
        <taxon>Betaproteobacteria</taxon>
        <taxon>Burkholderiales</taxon>
        <taxon>Oxalobacteraceae</taxon>
        <taxon>Collimonas</taxon>
    </lineage>
</organism>
<proteinExistence type="predicted"/>